<feature type="binding site" evidence="10">
    <location>
        <position position="215"/>
    </location>
    <ligand>
        <name>[4Fe-4S] cluster</name>
        <dbReference type="ChEBI" id="CHEBI:49883"/>
    </ligand>
</feature>
<dbReference type="GO" id="GO:0019344">
    <property type="term" value="P:cysteine biosynthetic process"/>
    <property type="evidence" value="ECO:0007669"/>
    <property type="project" value="InterPro"/>
</dbReference>
<dbReference type="SUPFAM" id="SSF52402">
    <property type="entry name" value="Adenine nucleotide alpha hydrolases-like"/>
    <property type="match status" value="1"/>
</dbReference>
<evidence type="ECO:0000256" key="9">
    <source>
        <dbReference type="ARBA" id="ARBA00032041"/>
    </source>
</evidence>
<dbReference type="GO" id="GO:0051539">
    <property type="term" value="F:4 iron, 4 sulfur cluster binding"/>
    <property type="evidence" value="ECO:0007669"/>
    <property type="project" value="UniProtKB-UniRule"/>
</dbReference>
<dbReference type="NCBIfam" id="NF002537">
    <property type="entry name" value="PRK02090.1"/>
    <property type="match status" value="1"/>
</dbReference>
<dbReference type="NCBIfam" id="TIGR02055">
    <property type="entry name" value="APS_reductase"/>
    <property type="match status" value="1"/>
</dbReference>
<dbReference type="NCBIfam" id="TIGR00434">
    <property type="entry name" value="cysH"/>
    <property type="match status" value="1"/>
</dbReference>
<protein>
    <recommendedName>
        <fullName evidence="7 10">Adenosine 5'-phosphosulfate reductase</fullName>
        <shortName evidence="10">APS reductase</shortName>
        <ecNumber evidence="6 10">1.8.4.10</ecNumber>
    </recommendedName>
    <alternativeName>
        <fullName evidence="9 10">5'-adenylylsulfate reductase</fullName>
    </alternativeName>
    <alternativeName>
        <fullName evidence="8 10">Thioredoxin-dependent 5'-adenylylsulfate reductase</fullName>
    </alternativeName>
</protein>
<keyword evidence="13" id="KW-1185">Reference proteome</keyword>
<evidence type="ECO:0000256" key="7">
    <source>
        <dbReference type="ARBA" id="ARBA00029514"/>
    </source>
</evidence>
<dbReference type="GO" id="GO:0005737">
    <property type="term" value="C:cytoplasm"/>
    <property type="evidence" value="ECO:0007669"/>
    <property type="project" value="UniProtKB-SubCell"/>
</dbReference>
<evidence type="ECO:0000256" key="2">
    <source>
        <dbReference type="ARBA" id="ARBA00022490"/>
    </source>
</evidence>
<dbReference type="HAMAP" id="MF_00063">
    <property type="entry name" value="CysH"/>
    <property type="match status" value="1"/>
</dbReference>
<comment type="caution">
    <text evidence="12">The sequence shown here is derived from an EMBL/GenBank/DDBJ whole genome shotgun (WGS) entry which is preliminary data.</text>
</comment>
<dbReference type="Gene3D" id="3.40.50.620">
    <property type="entry name" value="HUPs"/>
    <property type="match status" value="1"/>
</dbReference>
<dbReference type="CDD" id="cd23945">
    <property type="entry name" value="PAPS_reductase"/>
    <property type="match status" value="1"/>
</dbReference>
<comment type="subcellular location">
    <subcellularLocation>
        <location evidence="10">Cytoplasm</location>
    </subcellularLocation>
</comment>
<proteinExistence type="inferred from homology"/>
<comment type="function">
    <text evidence="4 10">Catalyzes the formation of sulfite from adenosine 5'-phosphosulfate (APS) using thioredoxin as an electron donor.</text>
</comment>
<comment type="similarity">
    <text evidence="1 10">Belongs to the PAPS reductase family. CysH subfamily.</text>
</comment>
<dbReference type="Pfam" id="PF01507">
    <property type="entry name" value="PAPS_reduct"/>
    <property type="match status" value="1"/>
</dbReference>
<evidence type="ECO:0000256" key="1">
    <source>
        <dbReference type="ARBA" id="ARBA00009732"/>
    </source>
</evidence>
<comment type="cofactor">
    <cofactor evidence="10">
        <name>[4Fe-4S] cluster</name>
        <dbReference type="ChEBI" id="CHEBI:49883"/>
    </cofactor>
    <text evidence="10">Binds 1 [4Fe-4S] cluster per subunit.</text>
</comment>
<dbReference type="PIRSF" id="PIRSF000857">
    <property type="entry name" value="PAPS_reductase"/>
    <property type="match status" value="1"/>
</dbReference>
<dbReference type="GO" id="GO:0070814">
    <property type="term" value="P:hydrogen sulfide biosynthetic process"/>
    <property type="evidence" value="ECO:0007669"/>
    <property type="project" value="UniProtKB-UniRule"/>
</dbReference>
<gene>
    <name evidence="10" type="primary">cysH</name>
    <name evidence="12" type="ORF">H1191_00445</name>
</gene>
<dbReference type="InterPro" id="IPR014729">
    <property type="entry name" value="Rossmann-like_a/b/a_fold"/>
</dbReference>
<dbReference type="GO" id="GO:0019379">
    <property type="term" value="P:sulfate assimilation, phosphoadenylyl sulfate reduction by phosphoadenylyl-sulfate reductase (thioredoxin)"/>
    <property type="evidence" value="ECO:0007669"/>
    <property type="project" value="UniProtKB-UniRule"/>
</dbReference>
<dbReference type="Proteomes" id="UP000535491">
    <property type="component" value="Unassembled WGS sequence"/>
</dbReference>
<evidence type="ECO:0000313" key="13">
    <source>
        <dbReference type="Proteomes" id="UP000535491"/>
    </source>
</evidence>
<dbReference type="GO" id="GO:0043866">
    <property type="term" value="F:adenylyl-sulfate reductase (thioredoxin) activity"/>
    <property type="evidence" value="ECO:0007669"/>
    <property type="project" value="UniProtKB-EC"/>
</dbReference>
<name>A0A7W2A5X6_9BACL</name>
<reference evidence="12 13" key="1">
    <citation type="submission" date="2020-07" db="EMBL/GenBank/DDBJ databases">
        <authorList>
            <person name="Feng H."/>
        </authorList>
    </citation>
    <scope>NUCLEOTIDE SEQUENCE [LARGE SCALE GENOMIC DNA]</scope>
    <source>
        <strain evidence="13">s-10</strain>
    </source>
</reference>
<evidence type="ECO:0000313" key="12">
    <source>
        <dbReference type="EMBL" id="MBA4492781.1"/>
    </source>
</evidence>
<evidence type="ECO:0000256" key="4">
    <source>
        <dbReference type="ARBA" id="ARBA00024298"/>
    </source>
</evidence>
<feature type="active site" description="Nucleophile; cysteine thiosulfonate intermediate" evidence="10">
    <location>
        <position position="241"/>
    </location>
</feature>
<feature type="binding site" evidence="10">
    <location>
        <position position="133"/>
    </location>
    <ligand>
        <name>[4Fe-4S] cluster</name>
        <dbReference type="ChEBI" id="CHEBI:49883"/>
    </ligand>
</feature>
<keyword evidence="10" id="KW-0479">Metal-binding</keyword>
<dbReference type="EMBL" id="JACEIQ010000001">
    <property type="protein sequence ID" value="MBA4492781.1"/>
    <property type="molecule type" value="Genomic_DNA"/>
</dbReference>
<dbReference type="InterPro" id="IPR002500">
    <property type="entry name" value="PAPS_reduct_dom"/>
</dbReference>
<keyword evidence="10" id="KW-0411">Iron-sulfur</keyword>
<feature type="binding site" evidence="10">
    <location>
        <position position="132"/>
    </location>
    <ligand>
        <name>[4Fe-4S] cluster</name>
        <dbReference type="ChEBI" id="CHEBI:49883"/>
    </ligand>
</feature>
<comment type="catalytic activity">
    <reaction evidence="10">
        <text>[thioredoxin]-disulfide + sulfite + AMP + 2 H(+) = adenosine 5'-phosphosulfate + [thioredoxin]-dithiol</text>
        <dbReference type="Rhea" id="RHEA:21976"/>
        <dbReference type="Rhea" id="RHEA-COMP:10698"/>
        <dbReference type="Rhea" id="RHEA-COMP:10700"/>
        <dbReference type="ChEBI" id="CHEBI:15378"/>
        <dbReference type="ChEBI" id="CHEBI:17359"/>
        <dbReference type="ChEBI" id="CHEBI:29950"/>
        <dbReference type="ChEBI" id="CHEBI:50058"/>
        <dbReference type="ChEBI" id="CHEBI:58243"/>
        <dbReference type="ChEBI" id="CHEBI:456215"/>
        <dbReference type="EC" id="1.8.4.10"/>
    </reaction>
</comment>
<dbReference type="RefSeq" id="WP_181750017.1">
    <property type="nucleotide sequence ID" value="NZ_JACEIQ010000001.1"/>
</dbReference>
<dbReference type="GO" id="GO:0004604">
    <property type="term" value="F:phosphoadenylyl-sulfate reductase (thioredoxin) activity"/>
    <property type="evidence" value="ECO:0007669"/>
    <property type="project" value="UniProtKB-UniRule"/>
</dbReference>
<feature type="binding site" evidence="10">
    <location>
        <position position="218"/>
    </location>
    <ligand>
        <name>[4Fe-4S] cluster</name>
        <dbReference type="ChEBI" id="CHEBI:49883"/>
    </ligand>
</feature>
<dbReference type="AlphaFoldDB" id="A0A7W2A5X6"/>
<dbReference type="EC" id="1.8.4.10" evidence="6 10"/>
<dbReference type="PANTHER" id="PTHR46509">
    <property type="entry name" value="PHOSPHOADENOSINE PHOSPHOSULFATE REDUCTASE"/>
    <property type="match status" value="1"/>
</dbReference>
<evidence type="ECO:0000259" key="11">
    <source>
        <dbReference type="Pfam" id="PF01507"/>
    </source>
</evidence>
<dbReference type="InterPro" id="IPR011798">
    <property type="entry name" value="APS_reductase"/>
</dbReference>
<feature type="domain" description="Phosphoadenosine phosphosulphate reductase" evidence="11">
    <location>
        <begin position="51"/>
        <end position="220"/>
    </location>
</feature>
<comment type="pathway">
    <text evidence="5 10">Sulfur metabolism; hydrogen sulfide biosynthesis; sulfite from sulfate.</text>
</comment>
<evidence type="ECO:0000256" key="8">
    <source>
        <dbReference type="ARBA" id="ARBA00030894"/>
    </source>
</evidence>
<accession>A0A7W2A5X6</accession>
<evidence type="ECO:0000256" key="5">
    <source>
        <dbReference type="ARBA" id="ARBA00024327"/>
    </source>
</evidence>
<keyword evidence="2 10" id="KW-0963">Cytoplasm</keyword>
<evidence type="ECO:0000256" key="3">
    <source>
        <dbReference type="ARBA" id="ARBA00023002"/>
    </source>
</evidence>
<dbReference type="InterPro" id="IPR004511">
    <property type="entry name" value="PAPS/APS_Rdtase"/>
</dbReference>
<sequence length="249" mass="28653">MSRPSTEQAVLQDISANTTEEQFKQVADELKHAHPIDIIRWGVEQIGASAITLACSFGYEDVALVDMVSKVDPEVDIFYLDTNLHFSETYEVRDRLRKRYPLNFIRVTPALTLEEQAAEYGDELWKRDPDQCCRMRKVEPLKQILSGYQGWITGIRREQSITRAHTEVVEWDAGFGLIKLNPLAFWTTEQVWSYIHEHNIPYNRLHDQNYPSIGCFPCTRQVKPGEDPRAGRWAGSTKTECGLHNSLVK</sequence>
<organism evidence="12 13">
    <name type="scientific">Paenactinomyces guangxiensis</name>
    <dbReference type="NCBI Taxonomy" id="1490290"/>
    <lineage>
        <taxon>Bacteria</taxon>
        <taxon>Bacillati</taxon>
        <taxon>Bacillota</taxon>
        <taxon>Bacilli</taxon>
        <taxon>Bacillales</taxon>
        <taxon>Thermoactinomycetaceae</taxon>
        <taxon>Paenactinomyces</taxon>
    </lineage>
</organism>
<keyword evidence="3 10" id="KW-0560">Oxidoreductase</keyword>
<dbReference type="GO" id="GO:0046872">
    <property type="term" value="F:metal ion binding"/>
    <property type="evidence" value="ECO:0007669"/>
    <property type="project" value="UniProtKB-KW"/>
</dbReference>
<evidence type="ECO:0000256" key="10">
    <source>
        <dbReference type="HAMAP-Rule" id="MF_00063"/>
    </source>
</evidence>
<dbReference type="PANTHER" id="PTHR46509:SF1">
    <property type="entry name" value="PHOSPHOADENOSINE PHOSPHOSULFATE REDUCTASE"/>
    <property type="match status" value="1"/>
</dbReference>
<keyword evidence="10" id="KW-0408">Iron</keyword>
<evidence type="ECO:0000256" key="6">
    <source>
        <dbReference type="ARBA" id="ARBA00024386"/>
    </source>
</evidence>